<dbReference type="RefSeq" id="WP_125128226.1">
    <property type="nucleotide sequence ID" value="NZ_RHJS01000002.1"/>
</dbReference>
<evidence type="ECO:0000259" key="1">
    <source>
        <dbReference type="Pfam" id="PF07859"/>
    </source>
</evidence>
<dbReference type="GO" id="GO:0004771">
    <property type="term" value="F:sterol ester esterase activity"/>
    <property type="evidence" value="ECO:0007669"/>
    <property type="project" value="TreeGrafter"/>
</dbReference>
<dbReference type="Proteomes" id="UP000274920">
    <property type="component" value="Unassembled WGS sequence"/>
</dbReference>
<keyword evidence="3" id="KW-1185">Reference proteome</keyword>
<sequence>MRIVQTVWRDLYNVINNAAKKILKALSFDGIEVEASRHLADLKKLDPMKIFYRTIDQKIYNGSHQVPVRIFFPNERAYEKNQSDPEKILLFLHSGGWVTESIDNYERICARMANATNHFVVSVEYRLAPEHKFPAGLEDCYAAAKAIFSRQFLLNVEPEDITLIGDSAGGNLAAALSLMARDRGEFLPRRQILVYPATYNDYSEHSPFPSVRENGTDYLLTAGKMRDYLDLYAGSEEDRQNPYLAPYLAEDLHDQPDTLILTAEYDPLRDEGEAYGKRLSEAGNHVQVKRIEGALHGFFALGIKHLHVRESFRYINEFLGGNDREAEVGTLAASGQRGKALFGGKQ</sequence>
<dbReference type="AlphaFoldDB" id="A0A3R8JNF3"/>
<dbReference type="GO" id="GO:0005829">
    <property type="term" value="C:cytosol"/>
    <property type="evidence" value="ECO:0007669"/>
    <property type="project" value="TreeGrafter"/>
</dbReference>
<proteinExistence type="predicted"/>
<accession>A0A3R8JNF3</accession>
<gene>
    <name evidence="2" type="ORF">EBB54_16640</name>
</gene>
<feature type="domain" description="Alpha/beta hydrolase fold-3" evidence="1">
    <location>
        <begin position="89"/>
        <end position="299"/>
    </location>
</feature>
<dbReference type="GO" id="GO:0019433">
    <property type="term" value="P:triglyceride catabolic process"/>
    <property type="evidence" value="ECO:0007669"/>
    <property type="project" value="TreeGrafter"/>
</dbReference>
<comment type="caution">
    <text evidence="2">The sequence shown here is derived from an EMBL/GenBank/DDBJ whole genome shotgun (WGS) entry which is preliminary data.</text>
</comment>
<evidence type="ECO:0000313" key="3">
    <source>
        <dbReference type="Proteomes" id="UP000274920"/>
    </source>
</evidence>
<dbReference type="Pfam" id="PF07859">
    <property type="entry name" value="Abhydrolase_3"/>
    <property type="match status" value="1"/>
</dbReference>
<dbReference type="GO" id="GO:0004806">
    <property type="term" value="F:triacylglycerol lipase activity"/>
    <property type="evidence" value="ECO:0007669"/>
    <property type="project" value="TreeGrafter"/>
</dbReference>
<organism evidence="2 3">
    <name type="scientific">Schaedlerella arabinosiphila</name>
    <dbReference type="NCBI Taxonomy" id="2044587"/>
    <lineage>
        <taxon>Bacteria</taxon>
        <taxon>Bacillati</taxon>
        <taxon>Bacillota</taxon>
        <taxon>Clostridia</taxon>
        <taxon>Lachnospirales</taxon>
        <taxon>Lachnospiraceae</taxon>
        <taxon>Schaedlerella</taxon>
    </lineage>
</organism>
<dbReference type="PANTHER" id="PTHR23025:SF4">
    <property type="entry name" value="ALPHA_BETA HYDROLASE FOLD-3 DOMAIN-CONTAINING PROTEIN"/>
    <property type="match status" value="1"/>
</dbReference>
<dbReference type="InterPro" id="IPR013094">
    <property type="entry name" value="AB_hydrolase_3"/>
</dbReference>
<keyword evidence="2" id="KW-0378">Hydrolase</keyword>
<dbReference type="Gene3D" id="3.40.50.1820">
    <property type="entry name" value="alpha/beta hydrolase"/>
    <property type="match status" value="1"/>
</dbReference>
<dbReference type="InterPro" id="IPR029058">
    <property type="entry name" value="AB_hydrolase_fold"/>
</dbReference>
<evidence type="ECO:0000313" key="2">
    <source>
        <dbReference type="EMBL" id="RRK32797.1"/>
    </source>
</evidence>
<name>A0A3R8JNF3_9FIRM</name>
<protein>
    <submittedName>
        <fullName evidence="2">Alpha/beta hydrolase</fullName>
    </submittedName>
</protein>
<dbReference type="SUPFAM" id="SSF53474">
    <property type="entry name" value="alpha/beta-Hydrolases"/>
    <property type="match status" value="1"/>
</dbReference>
<reference evidence="2" key="1">
    <citation type="submission" date="2018-10" db="EMBL/GenBank/DDBJ databases">
        <title>Schaedlerella arabinophila gen. nov. sp. nov., isolated from the mouse intestinal tract and comparative analysis with the genome of the closely related altered Schaedler flora strain ASF502.</title>
        <authorList>
            <person name="Miyake S."/>
            <person name="Soh M."/>
            <person name="Seedorf H."/>
        </authorList>
    </citation>
    <scope>NUCLEOTIDE SEQUENCE [LARGE SCALE GENOMIC DNA]</scope>
    <source>
        <strain evidence="2">DSM 106076</strain>
    </source>
</reference>
<dbReference type="EMBL" id="RHJS01000002">
    <property type="protein sequence ID" value="RRK32797.1"/>
    <property type="molecule type" value="Genomic_DNA"/>
</dbReference>
<dbReference type="PANTHER" id="PTHR23025">
    <property type="entry name" value="TRIACYLGLYCEROL LIPASE"/>
    <property type="match status" value="1"/>
</dbReference>